<proteinExistence type="predicted"/>
<evidence type="ECO:0000313" key="1">
    <source>
        <dbReference type="EMBL" id="GBN60279.1"/>
    </source>
</evidence>
<protein>
    <submittedName>
        <fullName evidence="1">Uncharacterized protein</fullName>
    </submittedName>
</protein>
<accession>A0A4Y2Q9N9</accession>
<reference evidence="1 2" key="1">
    <citation type="journal article" date="2019" name="Sci. Rep.">
        <title>Orb-weaving spider Araneus ventricosus genome elucidates the spidroin gene catalogue.</title>
        <authorList>
            <person name="Kono N."/>
            <person name="Nakamura H."/>
            <person name="Ohtoshi R."/>
            <person name="Moran D.A.P."/>
            <person name="Shinohara A."/>
            <person name="Yoshida Y."/>
            <person name="Fujiwara M."/>
            <person name="Mori M."/>
            <person name="Tomita M."/>
            <person name="Arakawa K."/>
        </authorList>
    </citation>
    <scope>NUCLEOTIDE SEQUENCE [LARGE SCALE GENOMIC DNA]</scope>
</reference>
<gene>
    <name evidence="1" type="ORF">AVEN_207907_1</name>
</gene>
<sequence length="73" mass="8717">MHHYSSSVPNRLESPVFNEMHQNQRRLIPRLLVFCEHSMMGEALKMEFTVMRLRFVLPDAAVSAPIKEDWFWQ</sequence>
<dbReference type="EMBL" id="BGPR01137572">
    <property type="protein sequence ID" value="GBN60279.1"/>
    <property type="molecule type" value="Genomic_DNA"/>
</dbReference>
<organism evidence="1 2">
    <name type="scientific">Araneus ventricosus</name>
    <name type="common">Orbweaver spider</name>
    <name type="synonym">Epeira ventricosa</name>
    <dbReference type="NCBI Taxonomy" id="182803"/>
    <lineage>
        <taxon>Eukaryota</taxon>
        <taxon>Metazoa</taxon>
        <taxon>Ecdysozoa</taxon>
        <taxon>Arthropoda</taxon>
        <taxon>Chelicerata</taxon>
        <taxon>Arachnida</taxon>
        <taxon>Araneae</taxon>
        <taxon>Araneomorphae</taxon>
        <taxon>Entelegynae</taxon>
        <taxon>Araneoidea</taxon>
        <taxon>Araneidae</taxon>
        <taxon>Araneus</taxon>
    </lineage>
</organism>
<keyword evidence="2" id="KW-1185">Reference proteome</keyword>
<name>A0A4Y2Q9N9_ARAVE</name>
<dbReference type="Proteomes" id="UP000499080">
    <property type="component" value="Unassembled WGS sequence"/>
</dbReference>
<feature type="non-terminal residue" evidence="1">
    <location>
        <position position="73"/>
    </location>
</feature>
<evidence type="ECO:0000313" key="2">
    <source>
        <dbReference type="Proteomes" id="UP000499080"/>
    </source>
</evidence>
<dbReference type="AlphaFoldDB" id="A0A4Y2Q9N9"/>
<comment type="caution">
    <text evidence="1">The sequence shown here is derived from an EMBL/GenBank/DDBJ whole genome shotgun (WGS) entry which is preliminary data.</text>
</comment>